<reference evidence="1" key="1">
    <citation type="submission" date="2020-11" db="EMBL/GenBank/DDBJ databases">
        <authorList>
            <consortium name="DOE Joint Genome Institute"/>
            <person name="Ahrendt S."/>
            <person name="Riley R."/>
            <person name="Andreopoulos W."/>
            <person name="Labutti K."/>
            <person name="Pangilinan J."/>
            <person name="Ruiz-Duenas F.J."/>
            <person name="Barrasa J.M."/>
            <person name="Sanchez-Garcia M."/>
            <person name="Camarero S."/>
            <person name="Miyauchi S."/>
            <person name="Serrano A."/>
            <person name="Linde D."/>
            <person name="Babiker R."/>
            <person name="Drula E."/>
            <person name="Ayuso-Fernandez I."/>
            <person name="Pacheco R."/>
            <person name="Padilla G."/>
            <person name="Ferreira P."/>
            <person name="Barriuso J."/>
            <person name="Kellner H."/>
            <person name="Castanera R."/>
            <person name="Alfaro M."/>
            <person name="Ramirez L."/>
            <person name="Pisabarro A.G."/>
            <person name="Kuo A."/>
            <person name="Tritt A."/>
            <person name="Lipzen A."/>
            <person name="He G."/>
            <person name="Yan M."/>
            <person name="Ng V."/>
            <person name="Cullen D."/>
            <person name="Martin F."/>
            <person name="Rosso M.-N."/>
            <person name="Henrissat B."/>
            <person name="Hibbett D."/>
            <person name="Martinez A.T."/>
            <person name="Grigoriev I.V."/>
        </authorList>
    </citation>
    <scope>NUCLEOTIDE SEQUENCE</scope>
    <source>
        <strain evidence="1">MF-IS2</strain>
    </source>
</reference>
<gene>
    <name evidence="1" type="ORF">P691DRAFT_270323</name>
</gene>
<evidence type="ECO:0000313" key="1">
    <source>
        <dbReference type="EMBL" id="KAF9445435.1"/>
    </source>
</evidence>
<evidence type="ECO:0000313" key="2">
    <source>
        <dbReference type="Proteomes" id="UP000807342"/>
    </source>
</evidence>
<keyword evidence="2" id="KW-1185">Reference proteome</keyword>
<dbReference type="OrthoDB" id="10516091at2759"/>
<dbReference type="Proteomes" id="UP000807342">
    <property type="component" value="Unassembled WGS sequence"/>
</dbReference>
<dbReference type="EMBL" id="MU151301">
    <property type="protein sequence ID" value="KAF9445435.1"/>
    <property type="molecule type" value="Genomic_DNA"/>
</dbReference>
<organism evidence="1 2">
    <name type="scientific">Macrolepiota fuliginosa MF-IS2</name>
    <dbReference type="NCBI Taxonomy" id="1400762"/>
    <lineage>
        <taxon>Eukaryota</taxon>
        <taxon>Fungi</taxon>
        <taxon>Dikarya</taxon>
        <taxon>Basidiomycota</taxon>
        <taxon>Agaricomycotina</taxon>
        <taxon>Agaricomycetes</taxon>
        <taxon>Agaricomycetidae</taxon>
        <taxon>Agaricales</taxon>
        <taxon>Agaricineae</taxon>
        <taxon>Agaricaceae</taxon>
        <taxon>Macrolepiota</taxon>
    </lineage>
</organism>
<accession>A0A9P6C1A3</accession>
<protein>
    <submittedName>
        <fullName evidence="1">Uncharacterized protein</fullName>
    </submittedName>
</protein>
<dbReference type="AlphaFoldDB" id="A0A9P6C1A3"/>
<comment type="caution">
    <text evidence="1">The sequence shown here is derived from an EMBL/GenBank/DDBJ whole genome shotgun (WGS) entry which is preliminary data.</text>
</comment>
<sequence length="168" mass="18201">MNLSADRRARGIVHRIYMTSSRRMNHRRMLCALECELIWGAVSACDLRSCVCTESYGHEFERCTRCMAPNPTPKQTDYYQGILTEFQANYCKNYRVPPLSFAATGATATSSGTGNTLLPLTTRSTSLIAQATGGGQGDVGYTSGGVLSSVPHIIVSIVLVGVVSLSLW</sequence>
<proteinExistence type="predicted"/>
<name>A0A9P6C1A3_9AGAR</name>